<protein>
    <submittedName>
        <fullName evidence="3">M81 family metallopeptidase</fullName>
    </submittedName>
</protein>
<name>A0A6G4U9N7_9ACTN</name>
<comment type="caution">
    <text evidence="3">The sequence shown here is derived from an EMBL/GenBank/DDBJ whole genome shotgun (WGS) entry which is preliminary data.</text>
</comment>
<feature type="domain" description="Microcystin LR degradation protein MlrC C-terminal" evidence="1">
    <location>
        <begin position="293"/>
        <end position="463"/>
    </location>
</feature>
<gene>
    <name evidence="3" type="ORF">G5C51_28885</name>
</gene>
<dbReference type="Pfam" id="PF07171">
    <property type="entry name" value="MlrC_C"/>
    <property type="match status" value="1"/>
</dbReference>
<reference evidence="3 4" key="1">
    <citation type="submission" date="2020-02" db="EMBL/GenBank/DDBJ databases">
        <title>Whole-genome analyses of novel actinobacteria.</title>
        <authorList>
            <person name="Sahin N."/>
        </authorList>
    </citation>
    <scope>NUCLEOTIDE SEQUENCE [LARGE SCALE GENOMIC DNA]</scope>
    <source>
        <strain evidence="3 4">A7024</strain>
    </source>
</reference>
<dbReference type="Pfam" id="PF07364">
    <property type="entry name" value="DUF1485"/>
    <property type="match status" value="1"/>
</dbReference>
<dbReference type="AlphaFoldDB" id="A0A6G4U9N7"/>
<sequence>MRPVVAIVGLGVESSVFSPARTPGFAFLPARGAEVFGRYQYPFLADIDAVDWRGALVGKALPGGVVTARAFAELAEEILERLGAMTLLDGVLYDIHGAMTVEGLDDAEAWLLARIREVVGPQAVVSTSMDLHGNVSRELVRLSDLITCYRTAPHVDVAATKERAARKLAELLTGGGPLPVKAWIPVPVLLAGEQTSTRVEPGRGLYEAVAEVASEPGVTDAAAWVGYAWGDEPRNHAAVVVTGPAEDAVRAGAERLARHFWDARRDFAFVAPTGTLDACLDEALASSARPYAISDSGDNPTAGGAGDVTWGLRRVLARPEFRDPDGPVVIYASLPGPAAVATCLRAGVGATVTVTAGAEVDDRHGGPLTMTGVVHAVREDVPHADTEAVLRVGSVHVILTKERKAYHRESDFTELSLDPRAADVVIVKIGYLEPELYALAADWRLALTPGGVDQDLVHLGHRRIRRPMFPFDPGMADPDLSARIVPPFTGPEE</sequence>
<dbReference type="PIRSF" id="PIRSF012702">
    <property type="entry name" value="UCP012702"/>
    <property type="match status" value="1"/>
</dbReference>
<dbReference type="RefSeq" id="WP_165241347.1">
    <property type="nucleotide sequence ID" value="NZ_JAAKZV010000170.1"/>
</dbReference>
<organism evidence="3 4">
    <name type="scientific">Streptomyces coryli</name>
    <dbReference type="NCBI Taxonomy" id="1128680"/>
    <lineage>
        <taxon>Bacteria</taxon>
        <taxon>Bacillati</taxon>
        <taxon>Actinomycetota</taxon>
        <taxon>Actinomycetes</taxon>
        <taxon>Kitasatosporales</taxon>
        <taxon>Streptomycetaceae</taxon>
        <taxon>Streptomyces</taxon>
    </lineage>
</organism>
<keyword evidence="4" id="KW-1185">Reference proteome</keyword>
<evidence type="ECO:0000259" key="2">
    <source>
        <dbReference type="Pfam" id="PF07364"/>
    </source>
</evidence>
<feature type="domain" description="Microcystin LR degradation protein MlrC N-terminal" evidence="2">
    <location>
        <begin position="5"/>
        <end position="284"/>
    </location>
</feature>
<dbReference type="InterPro" id="IPR015995">
    <property type="entry name" value="MlrC_N"/>
</dbReference>
<evidence type="ECO:0000259" key="1">
    <source>
        <dbReference type="Pfam" id="PF07171"/>
    </source>
</evidence>
<evidence type="ECO:0000313" key="4">
    <source>
        <dbReference type="Proteomes" id="UP000481583"/>
    </source>
</evidence>
<dbReference type="Proteomes" id="UP000481583">
    <property type="component" value="Unassembled WGS sequence"/>
</dbReference>
<evidence type="ECO:0000313" key="3">
    <source>
        <dbReference type="EMBL" id="NGN67901.1"/>
    </source>
</evidence>
<dbReference type="InterPro" id="IPR010799">
    <property type="entry name" value="MlrC_C"/>
</dbReference>
<dbReference type="EMBL" id="JAAKZV010000170">
    <property type="protein sequence ID" value="NGN67901.1"/>
    <property type="molecule type" value="Genomic_DNA"/>
</dbReference>
<accession>A0A6G4U9N7</accession>
<dbReference type="InterPro" id="IPR009197">
    <property type="entry name" value="MlrC"/>
</dbReference>
<proteinExistence type="predicted"/>